<feature type="binding site" evidence="6">
    <location>
        <position position="97"/>
    </location>
    <ligand>
        <name>FAD</name>
        <dbReference type="ChEBI" id="CHEBI:57692"/>
    </ligand>
</feature>
<evidence type="ECO:0000256" key="3">
    <source>
        <dbReference type="ARBA" id="ARBA00022857"/>
    </source>
</evidence>
<feature type="binding site" evidence="6">
    <location>
        <position position="136"/>
    </location>
    <ligand>
        <name>FAD</name>
        <dbReference type="ChEBI" id="CHEBI:57692"/>
    </ligand>
</feature>
<dbReference type="EC" id="1.18.1.2" evidence="6"/>
<accession>A0A1E7JNB2</accession>
<dbReference type="AlphaFoldDB" id="A0A1E7JNB2"/>
<evidence type="ECO:0000259" key="7">
    <source>
        <dbReference type="Pfam" id="PF07992"/>
    </source>
</evidence>
<dbReference type="SUPFAM" id="SSF51905">
    <property type="entry name" value="FAD/NAD(P)-binding domain"/>
    <property type="match status" value="1"/>
</dbReference>
<feature type="binding site" evidence="6">
    <location>
        <position position="57"/>
    </location>
    <ligand>
        <name>FAD</name>
        <dbReference type="ChEBI" id="CHEBI:57692"/>
    </ligand>
</feature>
<evidence type="ECO:0000313" key="8">
    <source>
        <dbReference type="EMBL" id="OEU89758.1"/>
    </source>
</evidence>
<keyword evidence="3 6" id="KW-0521">NADP</keyword>
<feature type="domain" description="FAD/NAD(P)-binding" evidence="7">
    <location>
        <begin position="16"/>
        <end position="303"/>
    </location>
</feature>
<keyword evidence="1 6" id="KW-0285">Flavoprotein</keyword>
<dbReference type="GO" id="GO:0004324">
    <property type="term" value="F:ferredoxin-NADP+ reductase activity"/>
    <property type="evidence" value="ECO:0007669"/>
    <property type="project" value="UniProtKB-UniRule"/>
</dbReference>
<comment type="catalytic activity">
    <reaction evidence="5">
        <text>[thioredoxin]-dithiol + NADP(+) = [thioredoxin]-disulfide + NADPH + H(+)</text>
        <dbReference type="Rhea" id="RHEA:20345"/>
        <dbReference type="Rhea" id="RHEA-COMP:10698"/>
        <dbReference type="Rhea" id="RHEA-COMP:10700"/>
        <dbReference type="ChEBI" id="CHEBI:15378"/>
        <dbReference type="ChEBI" id="CHEBI:29950"/>
        <dbReference type="ChEBI" id="CHEBI:50058"/>
        <dbReference type="ChEBI" id="CHEBI:57783"/>
        <dbReference type="ChEBI" id="CHEBI:58349"/>
        <dbReference type="EC" id="1.8.1.9"/>
    </reaction>
</comment>
<comment type="caution">
    <text evidence="6">Lacks conserved residue(s) required for the propagation of feature annotation.</text>
</comment>
<dbReference type="Proteomes" id="UP000176087">
    <property type="component" value="Unassembled WGS sequence"/>
</dbReference>
<dbReference type="RefSeq" id="WP_070013180.1">
    <property type="nucleotide sequence ID" value="NZ_LJGS01000044.1"/>
</dbReference>
<feature type="binding site" evidence="6">
    <location>
        <position position="295"/>
    </location>
    <ligand>
        <name>FAD</name>
        <dbReference type="ChEBI" id="CHEBI:57692"/>
    </ligand>
</feature>
<dbReference type="OrthoDB" id="9806179at2"/>
<dbReference type="InterPro" id="IPR050097">
    <property type="entry name" value="Ferredoxin-NADP_redctase_2"/>
</dbReference>
<dbReference type="STRING" id="933944.AN215_08605"/>
<feature type="binding site" evidence="6">
    <location>
        <position position="336"/>
    </location>
    <ligand>
        <name>FAD</name>
        <dbReference type="ChEBI" id="CHEBI:57692"/>
    </ligand>
</feature>
<dbReference type="InterPro" id="IPR023753">
    <property type="entry name" value="FAD/NAD-binding_dom"/>
</dbReference>
<feature type="binding site" evidence="6">
    <location>
        <position position="44"/>
    </location>
    <ligand>
        <name>FAD</name>
        <dbReference type="ChEBI" id="CHEBI:57692"/>
    </ligand>
</feature>
<evidence type="ECO:0000256" key="5">
    <source>
        <dbReference type="ARBA" id="ARBA00048132"/>
    </source>
</evidence>
<dbReference type="PANTHER" id="PTHR48105">
    <property type="entry name" value="THIOREDOXIN REDUCTASE 1-RELATED-RELATED"/>
    <property type="match status" value="1"/>
</dbReference>
<dbReference type="Gene3D" id="3.50.50.60">
    <property type="entry name" value="FAD/NAD(P)-binding domain"/>
    <property type="match status" value="2"/>
</dbReference>
<dbReference type="PRINTS" id="PR00368">
    <property type="entry name" value="FADPNR"/>
</dbReference>
<comment type="similarity">
    <text evidence="6">Belongs to the ferredoxin--NADP reductase type 2 family.</text>
</comment>
<reference evidence="8 9" key="1">
    <citation type="journal article" date="2016" name="Front. Microbiol.">
        <title>Comparative Genomics Analysis of Streptomyces Species Reveals Their Adaptation to the Marine Environment and Their Diversity at the Genomic Level.</title>
        <authorList>
            <person name="Tian X."/>
            <person name="Zhang Z."/>
            <person name="Yang T."/>
            <person name="Chen M."/>
            <person name="Li J."/>
            <person name="Chen F."/>
            <person name="Yang J."/>
            <person name="Li W."/>
            <person name="Zhang B."/>
            <person name="Zhang Z."/>
            <person name="Wu J."/>
            <person name="Zhang C."/>
            <person name="Long L."/>
            <person name="Xiao J."/>
        </authorList>
    </citation>
    <scope>NUCLEOTIDE SEQUENCE [LARGE SCALE GENOMIC DNA]</scope>
    <source>
        <strain evidence="8 9">SCSIO 10390</strain>
    </source>
</reference>
<proteinExistence type="inferred from homology"/>
<dbReference type="EMBL" id="LJGT01000038">
    <property type="protein sequence ID" value="OEU89758.1"/>
    <property type="molecule type" value="Genomic_DNA"/>
</dbReference>
<gene>
    <name evidence="8" type="ORF">AN215_08605</name>
</gene>
<evidence type="ECO:0000313" key="9">
    <source>
        <dbReference type="Proteomes" id="UP000176087"/>
    </source>
</evidence>
<evidence type="ECO:0000256" key="6">
    <source>
        <dbReference type="HAMAP-Rule" id="MF_01685"/>
    </source>
</evidence>
<dbReference type="PATRIC" id="fig|933944.5.peg.622"/>
<dbReference type="Pfam" id="PF07992">
    <property type="entry name" value="Pyr_redox_2"/>
    <property type="match status" value="1"/>
</dbReference>
<organism evidence="8 9">
    <name type="scientific">Streptomyces abyssalis</name>
    <dbReference type="NCBI Taxonomy" id="933944"/>
    <lineage>
        <taxon>Bacteria</taxon>
        <taxon>Bacillati</taxon>
        <taxon>Actinomycetota</taxon>
        <taxon>Actinomycetes</taxon>
        <taxon>Kitasatosporales</taxon>
        <taxon>Streptomycetaceae</taxon>
        <taxon>Streptomyces</taxon>
    </lineage>
</organism>
<evidence type="ECO:0000256" key="1">
    <source>
        <dbReference type="ARBA" id="ARBA00022630"/>
    </source>
</evidence>
<name>A0A1E7JNB2_9ACTN</name>
<comment type="catalytic activity">
    <reaction evidence="6">
        <text>2 reduced [2Fe-2S]-[ferredoxin] + NADP(+) + H(+) = 2 oxidized [2Fe-2S]-[ferredoxin] + NADPH</text>
        <dbReference type="Rhea" id="RHEA:20125"/>
        <dbReference type="Rhea" id="RHEA-COMP:10000"/>
        <dbReference type="Rhea" id="RHEA-COMP:10001"/>
        <dbReference type="ChEBI" id="CHEBI:15378"/>
        <dbReference type="ChEBI" id="CHEBI:33737"/>
        <dbReference type="ChEBI" id="CHEBI:33738"/>
        <dbReference type="ChEBI" id="CHEBI:57783"/>
        <dbReference type="ChEBI" id="CHEBI:58349"/>
        <dbReference type="EC" id="1.18.1.2"/>
    </reaction>
</comment>
<dbReference type="InterPro" id="IPR036188">
    <property type="entry name" value="FAD/NAD-bd_sf"/>
</dbReference>
<keyword evidence="4 6" id="KW-0560">Oxidoreductase</keyword>
<protein>
    <recommendedName>
        <fullName evidence="6">Ferredoxin--NADP reductase</fullName>
        <shortName evidence="6">FNR</shortName>
        <shortName evidence="6">Fd-NADP(+) reductase</shortName>
        <ecNumber evidence="6">1.18.1.2</ecNumber>
    </recommendedName>
</protein>
<dbReference type="InterPro" id="IPR022890">
    <property type="entry name" value="Fd--NADP_Rdtase_type_2"/>
</dbReference>
<feature type="binding site" evidence="6">
    <location>
        <position position="52"/>
    </location>
    <ligand>
        <name>FAD</name>
        <dbReference type="ChEBI" id="CHEBI:57692"/>
    </ligand>
</feature>
<dbReference type="PRINTS" id="PR00469">
    <property type="entry name" value="PNDRDTASEII"/>
</dbReference>
<dbReference type="GO" id="GO:0050660">
    <property type="term" value="F:flavin adenine dinucleotide binding"/>
    <property type="evidence" value="ECO:0007669"/>
    <property type="project" value="UniProtKB-UniRule"/>
</dbReference>
<dbReference type="HAMAP" id="MF_01685">
    <property type="entry name" value="FENR2"/>
    <property type="match status" value="1"/>
</dbReference>
<dbReference type="GO" id="GO:0050661">
    <property type="term" value="F:NADP binding"/>
    <property type="evidence" value="ECO:0007669"/>
    <property type="project" value="UniProtKB-UniRule"/>
</dbReference>
<comment type="subunit">
    <text evidence="6">Homodimer.</text>
</comment>
<evidence type="ECO:0000256" key="4">
    <source>
        <dbReference type="ARBA" id="ARBA00023002"/>
    </source>
</evidence>
<keyword evidence="9" id="KW-1185">Reference proteome</keyword>
<comment type="cofactor">
    <cofactor evidence="6">
        <name>FAD</name>
        <dbReference type="ChEBI" id="CHEBI:57692"/>
    </cofactor>
    <text evidence="6">Binds 1 FAD per subunit.</text>
</comment>
<sequence length="349" mass="36358">MTDGEQTGPGGRHEVDLVLVGAGPVGLYGAYYAGVRGLRVALVDSLPEPGGQVTAMYPEKPIYDIAGFPSVRGRELVDNLVEQADRYGPLYLLGRQATKLERLPGGDGPDRFRLTASDGTVVDCGAVVVTGGIGTFTPRPLPAGEDFLGRGLSYFVPSLADFTGSDVVVVGGGDSACDWVLALKPVARSVTLVHRRTAFRAHAATVDAVRACGATVLTDAQVTGIAGNGTIERVEVTGKNQDRVVLPAQRVVAALGFLADLGPMREWGFDLHDNRHLVVDSRMATDMAGVYAAGDISQYPGKVRLISVGFGEVATAVNNAAVHLDPGASLFPGHSTDEAPPRTATVAAA</sequence>
<keyword evidence="2 6" id="KW-0274">FAD</keyword>
<comment type="caution">
    <text evidence="8">The sequence shown here is derived from an EMBL/GenBank/DDBJ whole genome shotgun (WGS) entry which is preliminary data.</text>
</comment>
<evidence type="ECO:0000256" key="2">
    <source>
        <dbReference type="ARBA" id="ARBA00022827"/>
    </source>
</evidence>
<dbReference type="GO" id="GO:0004791">
    <property type="term" value="F:thioredoxin-disulfide reductase (NADPH) activity"/>
    <property type="evidence" value="ECO:0007669"/>
    <property type="project" value="UniProtKB-EC"/>
</dbReference>